<evidence type="ECO:0000256" key="1">
    <source>
        <dbReference type="ARBA" id="ARBA00004123"/>
    </source>
</evidence>
<dbReference type="PANTHER" id="PTHR40626:SF3">
    <property type="entry name" value="TRANSCRIPTION FACTOR WITH C2H2 AND ZN(2)-CYS(6) DNA BINDING DOMAIN (EUROFUNG)-RELATED"/>
    <property type="match status" value="1"/>
</dbReference>
<dbReference type="GO" id="GO:0005634">
    <property type="term" value="C:nucleus"/>
    <property type="evidence" value="ECO:0007669"/>
    <property type="project" value="UniProtKB-SubCell"/>
</dbReference>
<comment type="subcellular location">
    <subcellularLocation>
        <location evidence="1">Nucleus</location>
    </subcellularLocation>
</comment>
<evidence type="ECO:0000313" key="7">
    <source>
        <dbReference type="EMBL" id="KAH7110285.1"/>
    </source>
</evidence>
<reference evidence="7" key="1">
    <citation type="journal article" date="2021" name="Nat. Commun.">
        <title>Genetic determinants of endophytism in the Arabidopsis root mycobiome.</title>
        <authorList>
            <person name="Mesny F."/>
            <person name="Miyauchi S."/>
            <person name="Thiergart T."/>
            <person name="Pickel B."/>
            <person name="Atanasova L."/>
            <person name="Karlsson M."/>
            <person name="Huettel B."/>
            <person name="Barry K.W."/>
            <person name="Haridas S."/>
            <person name="Chen C."/>
            <person name="Bauer D."/>
            <person name="Andreopoulos W."/>
            <person name="Pangilinan J."/>
            <person name="LaButti K."/>
            <person name="Riley R."/>
            <person name="Lipzen A."/>
            <person name="Clum A."/>
            <person name="Drula E."/>
            <person name="Henrissat B."/>
            <person name="Kohler A."/>
            <person name="Grigoriev I.V."/>
            <person name="Martin F.M."/>
            <person name="Hacquard S."/>
        </authorList>
    </citation>
    <scope>NUCLEOTIDE SEQUENCE</scope>
    <source>
        <strain evidence="7">MPI-CAGE-AT-0147</strain>
    </source>
</reference>
<evidence type="ECO:0000256" key="5">
    <source>
        <dbReference type="ARBA" id="ARBA00022833"/>
    </source>
</evidence>
<dbReference type="AlphaFoldDB" id="A0A9P9I8B2"/>
<organism evidence="7 8">
    <name type="scientific">Dactylonectria macrodidyma</name>
    <dbReference type="NCBI Taxonomy" id="307937"/>
    <lineage>
        <taxon>Eukaryota</taxon>
        <taxon>Fungi</taxon>
        <taxon>Dikarya</taxon>
        <taxon>Ascomycota</taxon>
        <taxon>Pezizomycotina</taxon>
        <taxon>Sordariomycetes</taxon>
        <taxon>Hypocreomycetidae</taxon>
        <taxon>Hypocreales</taxon>
        <taxon>Nectriaceae</taxon>
        <taxon>Dactylonectria</taxon>
    </lineage>
</organism>
<protein>
    <recommendedName>
        <fullName evidence="9">Transcription factor domain-containing protein</fullName>
    </recommendedName>
</protein>
<dbReference type="InterPro" id="IPR051059">
    <property type="entry name" value="VerF-like"/>
</dbReference>
<keyword evidence="8" id="KW-1185">Reference proteome</keyword>
<dbReference type="PANTHER" id="PTHR40626">
    <property type="entry name" value="MIP31509P"/>
    <property type="match status" value="1"/>
</dbReference>
<keyword evidence="4" id="KW-0863">Zinc-finger</keyword>
<dbReference type="GO" id="GO:0000978">
    <property type="term" value="F:RNA polymerase II cis-regulatory region sequence-specific DNA binding"/>
    <property type="evidence" value="ECO:0007669"/>
    <property type="project" value="InterPro"/>
</dbReference>
<keyword evidence="3" id="KW-0677">Repeat</keyword>
<gene>
    <name evidence="7" type="ORF">EDB81DRAFT_672204</name>
</gene>
<evidence type="ECO:0000256" key="4">
    <source>
        <dbReference type="ARBA" id="ARBA00022771"/>
    </source>
</evidence>
<evidence type="ECO:0000256" key="6">
    <source>
        <dbReference type="ARBA" id="ARBA00023242"/>
    </source>
</evidence>
<evidence type="ECO:0008006" key="9">
    <source>
        <dbReference type="Google" id="ProtNLM"/>
    </source>
</evidence>
<dbReference type="GO" id="GO:0008270">
    <property type="term" value="F:zinc ion binding"/>
    <property type="evidence" value="ECO:0007669"/>
    <property type="project" value="UniProtKB-KW"/>
</dbReference>
<evidence type="ECO:0000256" key="3">
    <source>
        <dbReference type="ARBA" id="ARBA00022737"/>
    </source>
</evidence>
<dbReference type="GO" id="GO:0000981">
    <property type="term" value="F:DNA-binding transcription factor activity, RNA polymerase II-specific"/>
    <property type="evidence" value="ECO:0007669"/>
    <property type="project" value="InterPro"/>
</dbReference>
<keyword evidence="5" id="KW-0862">Zinc</keyword>
<evidence type="ECO:0000313" key="8">
    <source>
        <dbReference type="Proteomes" id="UP000738349"/>
    </source>
</evidence>
<keyword evidence="6" id="KW-0539">Nucleus</keyword>
<accession>A0A9P9I8B2</accession>
<dbReference type="Proteomes" id="UP000738349">
    <property type="component" value="Unassembled WGS sequence"/>
</dbReference>
<comment type="caution">
    <text evidence="7">The sequence shown here is derived from an EMBL/GenBank/DDBJ whole genome shotgun (WGS) entry which is preliminary data.</text>
</comment>
<evidence type="ECO:0000256" key="2">
    <source>
        <dbReference type="ARBA" id="ARBA00022723"/>
    </source>
</evidence>
<dbReference type="OrthoDB" id="654211at2759"/>
<sequence length="161" mass="18581">MWWRRQTETSVELLFDPLLTQAKAIWEKLLYSSQPSTHGLVFDDQGTTNQCIELFNPKNLRRLLNTYWTRWHYHCPIIHRASLDLAHIPTEMIMVMCLLGACVSLDSSDAEKARQWLDPTEAFIFSLPWLSRDKAAGETVSQMSCVTKLRLLQTGLLICVL</sequence>
<dbReference type="EMBL" id="JAGMUV010000046">
    <property type="protein sequence ID" value="KAH7110285.1"/>
    <property type="molecule type" value="Genomic_DNA"/>
</dbReference>
<dbReference type="GO" id="GO:0000785">
    <property type="term" value="C:chromatin"/>
    <property type="evidence" value="ECO:0007669"/>
    <property type="project" value="TreeGrafter"/>
</dbReference>
<name>A0A9P9I8B2_9HYPO</name>
<proteinExistence type="predicted"/>
<keyword evidence="2" id="KW-0479">Metal-binding</keyword>